<dbReference type="SUPFAM" id="SSF56784">
    <property type="entry name" value="HAD-like"/>
    <property type="match status" value="1"/>
</dbReference>
<evidence type="ECO:0000313" key="3">
    <source>
        <dbReference type="Proteomes" id="UP000194137"/>
    </source>
</evidence>
<dbReference type="InterPro" id="IPR023214">
    <property type="entry name" value="HAD_sf"/>
</dbReference>
<reference evidence="2 3" key="1">
    <citation type="submission" date="2017-05" db="EMBL/GenBank/DDBJ databases">
        <title>Full genome sequence of Pseudorhodoplanes sinuspersici.</title>
        <authorList>
            <person name="Dastgheib S.M.M."/>
            <person name="Shavandi M."/>
            <person name="Tirandaz H."/>
        </authorList>
    </citation>
    <scope>NUCLEOTIDE SEQUENCE [LARGE SCALE GENOMIC DNA]</scope>
    <source>
        <strain evidence="2 3">RIPI110</strain>
    </source>
</reference>
<evidence type="ECO:0000256" key="1">
    <source>
        <dbReference type="ARBA" id="ARBA00022801"/>
    </source>
</evidence>
<protein>
    <recommendedName>
        <fullName evidence="4">Haloacid dehalogenase, type II</fullName>
    </recommendedName>
</protein>
<name>A0A1W6ZM60_9HYPH</name>
<dbReference type="Proteomes" id="UP000194137">
    <property type="component" value="Chromosome"/>
</dbReference>
<dbReference type="InterPro" id="IPR006439">
    <property type="entry name" value="HAD-SF_hydro_IA"/>
</dbReference>
<dbReference type="PRINTS" id="PR00413">
    <property type="entry name" value="HADHALOGNASE"/>
</dbReference>
<dbReference type="InterPro" id="IPR051540">
    <property type="entry name" value="S-2-haloacid_dehalogenase"/>
</dbReference>
<dbReference type="AlphaFoldDB" id="A0A1W6ZM60"/>
<dbReference type="PANTHER" id="PTHR43316">
    <property type="entry name" value="HYDROLASE, HALOACID DELAHOGENASE-RELATED"/>
    <property type="match status" value="1"/>
</dbReference>
<dbReference type="GO" id="GO:0016787">
    <property type="term" value="F:hydrolase activity"/>
    <property type="evidence" value="ECO:0007669"/>
    <property type="project" value="UniProtKB-KW"/>
</dbReference>
<dbReference type="EMBL" id="CP021112">
    <property type="protein sequence ID" value="ARP97854.1"/>
    <property type="molecule type" value="Genomic_DNA"/>
</dbReference>
<evidence type="ECO:0000313" key="2">
    <source>
        <dbReference type="EMBL" id="ARP97854.1"/>
    </source>
</evidence>
<sequence>MPRAGIAMSLLSSCRERSIVSGRTAAFTIRRRSAENDRLTLPGRMPYMLDFDSFKVLTFDCYGTLIDWETGMEELVRPWMAELGGATPLDLVITSFALHQAKHQQVRPALLYPELLARTWHDIEGTFGWEKNESRAKAFAESVGHWPPFADTVGSLRYLSRFYKLAILSNVDNSSLTRTLRLLEVPFVLTVTAEDVGSYKPGLPHFTRALEELERQGFAKDDILHVAQSKHHDVMPGRQLGLSTIWVNRRHNRKGSGATLATEAEPDLAVTSLAELVVLHKARSRFAAVG</sequence>
<gene>
    <name evidence="2" type="ORF">CAK95_01220</name>
</gene>
<dbReference type="Gene3D" id="3.40.50.1000">
    <property type="entry name" value="HAD superfamily/HAD-like"/>
    <property type="match status" value="1"/>
</dbReference>
<dbReference type="SFLD" id="SFLDG01129">
    <property type="entry name" value="C1.5:_HAD__Beta-PGM__Phosphata"/>
    <property type="match status" value="1"/>
</dbReference>
<dbReference type="Pfam" id="PF00702">
    <property type="entry name" value="Hydrolase"/>
    <property type="match status" value="1"/>
</dbReference>
<evidence type="ECO:0008006" key="4">
    <source>
        <dbReference type="Google" id="ProtNLM"/>
    </source>
</evidence>
<dbReference type="KEGG" id="psin:CAK95_01220"/>
<organism evidence="2 3">
    <name type="scientific">Pseudorhodoplanes sinuspersici</name>
    <dbReference type="NCBI Taxonomy" id="1235591"/>
    <lineage>
        <taxon>Bacteria</taxon>
        <taxon>Pseudomonadati</taxon>
        <taxon>Pseudomonadota</taxon>
        <taxon>Alphaproteobacteria</taxon>
        <taxon>Hyphomicrobiales</taxon>
        <taxon>Pseudorhodoplanes</taxon>
    </lineage>
</organism>
<keyword evidence="3" id="KW-1185">Reference proteome</keyword>
<dbReference type="STRING" id="1235591.CAK95_01220"/>
<dbReference type="InterPro" id="IPR036412">
    <property type="entry name" value="HAD-like_sf"/>
</dbReference>
<accession>A0A1W6ZM60</accession>
<keyword evidence="1" id="KW-0378">Hydrolase</keyword>
<dbReference type="PANTHER" id="PTHR43316:SF9">
    <property type="entry name" value="ACID DEHALOGENASE, PUTATIVE (AFU_ORTHOLOGUE AFUA_6G14460)-RELATED"/>
    <property type="match status" value="1"/>
</dbReference>
<proteinExistence type="predicted"/>
<dbReference type="Gene3D" id="1.10.150.750">
    <property type="match status" value="1"/>
</dbReference>
<dbReference type="SFLD" id="SFLDS00003">
    <property type="entry name" value="Haloacid_Dehalogenase"/>
    <property type="match status" value="1"/>
</dbReference>